<dbReference type="Gene3D" id="3.20.20.80">
    <property type="entry name" value="Glycosidases"/>
    <property type="match status" value="1"/>
</dbReference>
<evidence type="ECO:0000313" key="4">
    <source>
        <dbReference type="EMBL" id="KGM99986.1"/>
    </source>
</evidence>
<dbReference type="AlphaFoldDB" id="A0A0A0IIA0"/>
<accession>A0A0A0IIA0</accession>
<gene>
    <name evidence="4" type="ORF">Z955_05265</name>
</gene>
<reference evidence="4 5" key="1">
    <citation type="submission" date="2014-01" db="EMBL/GenBank/DDBJ databases">
        <title>Plasmidome dynamics in the species complex Clostridium novyi sensu lato converts strains of independent lineages into distinctly different pathogens.</title>
        <authorList>
            <person name="Skarin H."/>
            <person name="Segerman B."/>
        </authorList>
    </citation>
    <scope>NUCLEOTIDE SEQUENCE [LARGE SCALE GENOMIC DNA]</scope>
    <source>
        <strain evidence="4 5">DC5</strain>
    </source>
</reference>
<proteinExistence type="predicted"/>
<comment type="caution">
    <text evidence="4">The sequence shown here is derived from an EMBL/GenBank/DDBJ whole genome shotgun (WGS) entry which is preliminary data.</text>
</comment>
<evidence type="ECO:0000313" key="5">
    <source>
        <dbReference type="Proteomes" id="UP000030014"/>
    </source>
</evidence>
<keyword evidence="1 2" id="KW-0732">Signal</keyword>
<dbReference type="EMBL" id="JDRY01000026">
    <property type="protein sequence ID" value="KGM99986.1"/>
    <property type="molecule type" value="Genomic_DNA"/>
</dbReference>
<organism evidence="4 5">
    <name type="scientific">Clostridium botulinum C/D str. DC5</name>
    <dbReference type="NCBI Taxonomy" id="1443128"/>
    <lineage>
        <taxon>Bacteria</taxon>
        <taxon>Bacillati</taxon>
        <taxon>Bacillota</taxon>
        <taxon>Clostridia</taxon>
        <taxon>Eubacteriales</taxon>
        <taxon>Clostridiaceae</taxon>
        <taxon>Clostridium</taxon>
    </lineage>
</organism>
<evidence type="ECO:0000259" key="3">
    <source>
        <dbReference type="Pfam" id="PF13205"/>
    </source>
</evidence>
<sequence length="664" mass="76496">MNYRKNFIIVMLVSIVSVCFGIKANALDIDNSNVDTNKTWKITFSDKISYDTAVKLIKVTDRNGEKVNARLELCNNGKTVKVKSPIREYVQGENYSLNIEKGIVSKNKDKKLKESKKVDFKVKCENPFKNMVNIQPGDSVKANGTKQYIFNKVQKIPKSKGKTLEENGWKVRVIQYNKLKDIRGLISSGDNAQSIELPFKLSGWLGVCVGYLNDTEKIRIKVKDKNIDNTYVNYNYKEGRKSKYINEAFVLASNFKDDILEICPIKGKVTNIAYIKLVSLSNDQIKAYNEKSTKRESQVVYDNDGFTDFFWGRYPTVESLERLPLNLVTKVDADELNWTVGTTGLLNYNSKYAGNAYEDFYKYQYDVREGDKLAKDQVLNIINTSRKSTLEVVANKAKQLGLRVNASLRMNTFYPEGYTEFLNGSMYNDYQDCRQNGGYMLSYYYPKYRNYILNILKEIASTPNVQGITLDFCRYPYIMGNEASLDEKIEIMNYFMKKVKKEIPNKKISVRFPYLDPKSYGLDIETWVKEGLVDRIIPSVISYEEFFDITKYKRMIKGTNVELYLGVSANVEGGDATLDSEKLDEDGKLPGSKYLTAEEYLYRAEEGYKSGVEGIVMFNTLNILDLEKNVSPMYKMIGDKMAVDRWYKLEYPSYLVNYKVDWII</sequence>
<protein>
    <recommendedName>
        <fullName evidence="3">SbsA Ig-like domain-containing protein</fullName>
    </recommendedName>
</protein>
<evidence type="ECO:0000256" key="1">
    <source>
        <dbReference type="ARBA" id="ARBA00022729"/>
    </source>
</evidence>
<dbReference type="InterPro" id="IPR032812">
    <property type="entry name" value="SbsA_Ig"/>
</dbReference>
<feature type="signal peptide" evidence="2">
    <location>
        <begin position="1"/>
        <end position="26"/>
    </location>
</feature>
<dbReference type="Pfam" id="PF13205">
    <property type="entry name" value="Big_5"/>
    <property type="match status" value="1"/>
</dbReference>
<dbReference type="RefSeq" id="WP_039259354.1">
    <property type="nucleotide sequence ID" value="NZ_JDRY01000026.1"/>
</dbReference>
<name>A0A0A0IIA0_CLOBO</name>
<feature type="domain" description="SbsA Ig-like" evidence="3">
    <location>
        <begin position="32"/>
        <end position="121"/>
    </location>
</feature>
<dbReference type="Proteomes" id="UP000030014">
    <property type="component" value="Unassembled WGS sequence"/>
</dbReference>
<evidence type="ECO:0000256" key="2">
    <source>
        <dbReference type="SAM" id="SignalP"/>
    </source>
</evidence>
<feature type="chain" id="PRO_5001963701" description="SbsA Ig-like domain-containing protein" evidence="2">
    <location>
        <begin position="27"/>
        <end position="664"/>
    </location>
</feature>